<accession>A0AAD8EHP4</accession>
<feature type="non-terminal residue" evidence="1">
    <location>
        <position position="1"/>
    </location>
</feature>
<keyword evidence="2" id="KW-1185">Reference proteome</keyword>
<protein>
    <submittedName>
        <fullName evidence="1">Uncharacterized protein</fullName>
    </submittedName>
</protein>
<reference evidence="1" key="2">
    <citation type="submission" date="2023-05" db="EMBL/GenBank/DDBJ databases">
        <authorList>
            <person name="Fouks B."/>
        </authorList>
    </citation>
    <scope>NUCLEOTIDE SEQUENCE</scope>
    <source>
        <strain evidence="1">Stay&amp;Tobe</strain>
        <tissue evidence="1">Testes</tissue>
    </source>
</reference>
<proteinExistence type="predicted"/>
<sequence>SLSILFNLQYDYNVVEIRPLFTSMLREWDHLTLMNVLKDIPELERLYPTGNTFKIRNYTVRISYQSHLCAKLRYST</sequence>
<comment type="caution">
    <text evidence="1">The sequence shown here is derived from an EMBL/GenBank/DDBJ whole genome shotgun (WGS) entry which is preliminary data.</text>
</comment>
<reference evidence="1" key="1">
    <citation type="journal article" date="2023" name="IScience">
        <title>Live-bearing cockroach genome reveals convergent evolutionary mechanisms linked to viviparity in insects and beyond.</title>
        <authorList>
            <person name="Fouks B."/>
            <person name="Harrison M.C."/>
            <person name="Mikhailova A.A."/>
            <person name="Marchal E."/>
            <person name="English S."/>
            <person name="Carruthers M."/>
            <person name="Jennings E.C."/>
            <person name="Chiamaka E.L."/>
            <person name="Frigard R.A."/>
            <person name="Pippel M."/>
            <person name="Attardo G.M."/>
            <person name="Benoit J.B."/>
            <person name="Bornberg-Bauer E."/>
            <person name="Tobe S.S."/>
        </authorList>
    </citation>
    <scope>NUCLEOTIDE SEQUENCE</scope>
    <source>
        <strain evidence="1">Stay&amp;Tobe</strain>
    </source>
</reference>
<dbReference type="Proteomes" id="UP001233999">
    <property type="component" value="Unassembled WGS sequence"/>
</dbReference>
<feature type="non-terminal residue" evidence="1">
    <location>
        <position position="76"/>
    </location>
</feature>
<organism evidence="1 2">
    <name type="scientific">Diploptera punctata</name>
    <name type="common">Pacific beetle cockroach</name>
    <dbReference type="NCBI Taxonomy" id="6984"/>
    <lineage>
        <taxon>Eukaryota</taxon>
        <taxon>Metazoa</taxon>
        <taxon>Ecdysozoa</taxon>
        <taxon>Arthropoda</taxon>
        <taxon>Hexapoda</taxon>
        <taxon>Insecta</taxon>
        <taxon>Pterygota</taxon>
        <taxon>Neoptera</taxon>
        <taxon>Polyneoptera</taxon>
        <taxon>Dictyoptera</taxon>
        <taxon>Blattodea</taxon>
        <taxon>Blaberoidea</taxon>
        <taxon>Blaberidae</taxon>
        <taxon>Diplopterinae</taxon>
        <taxon>Diploptera</taxon>
    </lineage>
</organism>
<gene>
    <name evidence="1" type="ORF">L9F63_016895</name>
</gene>
<dbReference type="EMBL" id="JASPKZ010004579">
    <property type="protein sequence ID" value="KAJ9589977.1"/>
    <property type="molecule type" value="Genomic_DNA"/>
</dbReference>
<evidence type="ECO:0000313" key="2">
    <source>
        <dbReference type="Proteomes" id="UP001233999"/>
    </source>
</evidence>
<name>A0AAD8EHP4_DIPPU</name>
<dbReference type="AlphaFoldDB" id="A0AAD8EHP4"/>
<evidence type="ECO:0000313" key="1">
    <source>
        <dbReference type="EMBL" id="KAJ9589977.1"/>
    </source>
</evidence>